<dbReference type="Pfam" id="PF00057">
    <property type="entry name" value="Ldl_recept_a"/>
    <property type="match status" value="2"/>
</dbReference>
<organism evidence="9 10">
    <name type="scientific">Hyalella azteca</name>
    <name type="common">Amphipod</name>
    <dbReference type="NCBI Taxonomy" id="294128"/>
    <lineage>
        <taxon>Eukaryota</taxon>
        <taxon>Metazoa</taxon>
        <taxon>Ecdysozoa</taxon>
        <taxon>Arthropoda</taxon>
        <taxon>Crustacea</taxon>
        <taxon>Multicrustacea</taxon>
        <taxon>Malacostraca</taxon>
        <taxon>Eumalacostraca</taxon>
        <taxon>Peracarida</taxon>
        <taxon>Amphipoda</taxon>
        <taxon>Senticaudata</taxon>
        <taxon>Talitrida</taxon>
        <taxon>Talitroidea</taxon>
        <taxon>Hyalellidae</taxon>
        <taxon>Hyalella</taxon>
    </lineage>
</organism>
<dbReference type="InterPro" id="IPR023415">
    <property type="entry name" value="LDLR_class-A_CS"/>
</dbReference>
<dbReference type="SUPFAM" id="SSF57424">
    <property type="entry name" value="LDL receptor-like module"/>
    <property type="match status" value="2"/>
</dbReference>
<protein>
    <submittedName>
        <fullName evidence="10">LDL receptor repeat-containing protein egg-1-like isoform X1</fullName>
    </submittedName>
</protein>
<reference evidence="10" key="1">
    <citation type="submission" date="2025-08" db="UniProtKB">
        <authorList>
            <consortium name="RefSeq"/>
        </authorList>
    </citation>
    <scope>IDENTIFICATION</scope>
    <source>
        <tissue evidence="10">Whole organism</tissue>
    </source>
</reference>
<keyword evidence="7 8" id="KW-1015">Disulfide bond</keyword>
<dbReference type="InterPro" id="IPR050685">
    <property type="entry name" value="LDLR"/>
</dbReference>
<dbReference type="OrthoDB" id="2019384at2759"/>
<evidence type="ECO:0000256" key="2">
    <source>
        <dbReference type="ARBA" id="ARBA00004308"/>
    </source>
</evidence>
<dbReference type="PROSITE" id="PS50068">
    <property type="entry name" value="LDLRA_2"/>
    <property type="match status" value="2"/>
</dbReference>
<dbReference type="PROSITE" id="PS01209">
    <property type="entry name" value="LDLRA_1"/>
    <property type="match status" value="1"/>
</dbReference>
<evidence type="ECO:0000256" key="6">
    <source>
        <dbReference type="ARBA" id="ARBA00023136"/>
    </source>
</evidence>
<feature type="disulfide bond" evidence="8">
    <location>
        <begin position="102"/>
        <end position="120"/>
    </location>
</feature>
<sequence length="129" mass="14514">MNCVDGSDEQNCRCSDEDFQCAKSKVCIKKELRCDGREDCSDRSDEDECDPASSQTKILSTQFKIKYEQRKKFEEIHDPKISDPNALLPQLREISDCTSHVCPDGLCVAEENVCDDVPHCSDGSDELNC</sequence>
<comment type="subcellular location">
    <subcellularLocation>
        <location evidence="2">Endomembrane system</location>
    </subcellularLocation>
    <subcellularLocation>
        <location evidence="1">Membrane</location>
        <topology evidence="1">Single-pass membrane protein</topology>
    </subcellularLocation>
</comment>
<dbReference type="PRINTS" id="PR00261">
    <property type="entry name" value="LDLRECEPTOR"/>
</dbReference>
<dbReference type="Proteomes" id="UP000694843">
    <property type="component" value="Unplaced"/>
</dbReference>
<dbReference type="GeneID" id="125177700"/>
<proteinExistence type="predicted"/>
<evidence type="ECO:0000256" key="7">
    <source>
        <dbReference type="ARBA" id="ARBA00023157"/>
    </source>
</evidence>
<evidence type="ECO:0000256" key="1">
    <source>
        <dbReference type="ARBA" id="ARBA00004167"/>
    </source>
</evidence>
<dbReference type="AlphaFoldDB" id="A0A979FHX9"/>
<dbReference type="RefSeq" id="XP_047735895.1">
    <property type="nucleotide sequence ID" value="XM_047879939.1"/>
</dbReference>
<keyword evidence="6" id="KW-0472">Membrane</keyword>
<dbReference type="Gene3D" id="4.10.400.10">
    <property type="entry name" value="Low-density Lipoprotein Receptor"/>
    <property type="match status" value="2"/>
</dbReference>
<evidence type="ECO:0000256" key="5">
    <source>
        <dbReference type="ARBA" id="ARBA00022989"/>
    </source>
</evidence>
<evidence type="ECO:0000313" key="10">
    <source>
        <dbReference type="RefSeq" id="XP_047735895.1"/>
    </source>
</evidence>
<keyword evidence="4" id="KW-0677">Repeat</keyword>
<dbReference type="InterPro" id="IPR036055">
    <property type="entry name" value="LDL_receptor-like_sf"/>
</dbReference>
<dbReference type="SMART" id="SM00192">
    <property type="entry name" value="LDLa"/>
    <property type="match status" value="2"/>
</dbReference>
<dbReference type="CDD" id="cd00112">
    <property type="entry name" value="LDLa"/>
    <property type="match status" value="2"/>
</dbReference>
<accession>A0A979FHX9</accession>
<evidence type="ECO:0000256" key="8">
    <source>
        <dbReference type="PROSITE-ProRule" id="PRU00124"/>
    </source>
</evidence>
<dbReference type="GO" id="GO:0016192">
    <property type="term" value="P:vesicle-mediated transport"/>
    <property type="evidence" value="ECO:0007669"/>
    <property type="project" value="UniProtKB-ARBA"/>
</dbReference>
<feature type="disulfide bond" evidence="8">
    <location>
        <begin position="34"/>
        <end position="49"/>
    </location>
</feature>
<comment type="caution">
    <text evidence="8">Lacks conserved residue(s) required for the propagation of feature annotation.</text>
</comment>
<keyword evidence="3" id="KW-0812">Transmembrane</keyword>
<evidence type="ECO:0000256" key="4">
    <source>
        <dbReference type="ARBA" id="ARBA00022737"/>
    </source>
</evidence>
<name>A0A979FHX9_HYAAZ</name>
<evidence type="ECO:0000313" key="9">
    <source>
        <dbReference type="Proteomes" id="UP000694843"/>
    </source>
</evidence>
<dbReference type="PANTHER" id="PTHR24270">
    <property type="entry name" value="LOW-DENSITY LIPOPROTEIN RECEPTOR-RELATED"/>
    <property type="match status" value="1"/>
</dbReference>
<keyword evidence="5" id="KW-1133">Transmembrane helix</keyword>
<dbReference type="GO" id="GO:0012505">
    <property type="term" value="C:endomembrane system"/>
    <property type="evidence" value="ECO:0007669"/>
    <property type="project" value="UniProtKB-SubCell"/>
</dbReference>
<dbReference type="InterPro" id="IPR002172">
    <property type="entry name" value="LDrepeatLR_classA_rpt"/>
</dbReference>
<dbReference type="GO" id="GO:0016020">
    <property type="term" value="C:membrane"/>
    <property type="evidence" value="ECO:0007669"/>
    <property type="project" value="UniProtKB-SubCell"/>
</dbReference>
<dbReference type="OMA" id="ISDCTSH"/>
<feature type="disulfide bond" evidence="8">
    <location>
        <begin position="114"/>
        <end position="129"/>
    </location>
</feature>
<dbReference type="KEGG" id="hazt:125177700"/>
<keyword evidence="9" id="KW-1185">Reference proteome</keyword>
<evidence type="ECO:0000256" key="3">
    <source>
        <dbReference type="ARBA" id="ARBA00022692"/>
    </source>
</evidence>
<gene>
    <name evidence="10" type="primary">LOC125177700</name>
</gene>